<comment type="caution">
    <text evidence="8">The sequence shown here is derived from an EMBL/GenBank/DDBJ whole genome shotgun (WGS) entry which is preliminary data.</text>
</comment>
<dbReference type="GO" id="GO:0000974">
    <property type="term" value="C:Prp19 complex"/>
    <property type="evidence" value="ECO:0007669"/>
    <property type="project" value="TreeGrafter"/>
</dbReference>
<keyword evidence="9" id="KW-1185">Reference proteome</keyword>
<gene>
    <name evidence="8" type="ORF">DdX_04113</name>
</gene>
<organism evidence="8 9">
    <name type="scientific">Ditylenchus destructor</name>
    <dbReference type="NCBI Taxonomy" id="166010"/>
    <lineage>
        <taxon>Eukaryota</taxon>
        <taxon>Metazoa</taxon>
        <taxon>Ecdysozoa</taxon>
        <taxon>Nematoda</taxon>
        <taxon>Chromadorea</taxon>
        <taxon>Rhabditida</taxon>
        <taxon>Tylenchina</taxon>
        <taxon>Tylenchomorpha</taxon>
        <taxon>Sphaerularioidea</taxon>
        <taxon>Anguinidae</taxon>
        <taxon>Anguininae</taxon>
        <taxon>Ditylenchus</taxon>
    </lineage>
</organism>
<evidence type="ECO:0000256" key="6">
    <source>
        <dbReference type="ARBA" id="ARBA00023187"/>
    </source>
</evidence>
<evidence type="ECO:0000256" key="7">
    <source>
        <dbReference type="ARBA" id="ARBA00023242"/>
    </source>
</evidence>
<keyword evidence="5" id="KW-0747">Spliceosome</keyword>
<dbReference type="GO" id="GO:0071013">
    <property type="term" value="C:catalytic step 2 spliceosome"/>
    <property type="evidence" value="ECO:0007669"/>
    <property type="project" value="TreeGrafter"/>
</dbReference>
<dbReference type="InterPro" id="IPR008409">
    <property type="entry name" value="SPF27"/>
</dbReference>
<dbReference type="GO" id="GO:0006397">
    <property type="term" value="P:mRNA processing"/>
    <property type="evidence" value="ECO:0007669"/>
    <property type="project" value="UniProtKB-KW"/>
</dbReference>
<evidence type="ECO:0000256" key="1">
    <source>
        <dbReference type="ARBA" id="ARBA00004123"/>
    </source>
</evidence>
<sequence length="235" mass="27191">MSNQPLALPSTSKLKSSTNDDILDALPYIDDVNYTEAHRQLALQLIQAEMRNFPPTKNYLRHLPEPKYEKFLTPRILEQHNNIAENKDVEKLDLARYEVPSPANTAKSSDKRAWQSAINNCKSQLQNQYLRKINLEIMEEFGPEAYLRMNKVLQSIAEKDESNMMQLRSQLYEINARRKRTQLAAGEKLTELGQNWVHLITKNAGLEVAIMDMEKDIRTRAKKLRVDPGIDQDKK</sequence>
<comment type="subcellular location">
    <subcellularLocation>
        <location evidence="1">Nucleus</location>
    </subcellularLocation>
</comment>
<evidence type="ECO:0000256" key="4">
    <source>
        <dbReference type="ARBA" id="ARBA00022664"/>
    </source>
</evidence>
<accession>A0AAD4NG59</accession>
<dbReference type="GO" id="GO:0071011">
    <property type="term" value="C:precatalytic spliceosome"/>
    <property type="evidence" value="ECO:0007669"/>
    <property type="project" value="TreeGrafter"/>
</dbReference>
<evidence type="ECO:0000313" key="8">
    <source>
        <dbReference type="EMBL" id="KAI1723932.1"/>
    </source>
</evidence>
<keyword evidence="4" id="KW-0507">mRNA processing</keyword>
<keyword evidence="7" id="KW-0539">Nucleus</keyword>
<evidence type="ECO:0000256" key="2">
    <source>
        <dbReference type="ARBA" id="ARBA00010788"/>
    </source>
</evidence>
<evidence type="ECO:0000256" key="5">
    <source>
        <dbReference type="ARBA" id="ARBA00022728"/>
    </source>
</evidence>
<dbReference type="Pfam" id="PF05700">
    <property type="entry name" value="BCAS2"/>
    <property type="match status" value="1"/>
</dbReference>
<name>A0AAD4NG59_9BILA</name>
<dbReference type="EMBL" id="JAKKPZ010000003">
    <property type="protein sequence ID" value="KAI1723932.1"/>
    <property type="molecule type" value="Genomic_DNA"/>
</dbReference>
<dbReference type="PANTHER" id="PTHR13296">
    <property type="entry name" value="BCAS2 PROTEIN"/>
    <property type="match status" value="1"/>
</dbReference>
<dbReference type="PANTHER" id="PTHR13296:SF0">
    <property type="entry name" value="PRE-MRNA-SPLICING FACTOR SPF27"/>
    <property type="match status" value="1"/>
</dbReference>
<evidence type="ECO:0000256" key="3">
    <source>
        <dbReference type="ARBA" id="ARBA00014158"/>
    </source>
</evidence>
<keyword evidence="6" id="KW-0508">mRNA splicing</keyword>
<reference evidence="8" key="1">
    <citation type="submission" date="2022-01" db="EMBL/GenBank/DDBJ databases">
        <title>Genome Sequence Resource for Two Populations of Ditylenchus destructor, the Migratory Endoparasitic Phytonematode.</title>
        <authorList>
            <person name="Zhang H."/>
            <person name="Lin R."/>
            <person name="Xie B."/>
        </authorList>
    </citation>
    <scope>NUCLEOTIDE SEQUENCE</scope>
    <source>
        <strain evidence="8">BazhouSP</strain>
    </source>
</reference>
<dbReference type="GO" id="GO:0008380">
    <property type="term" value="P:RNA splicing"/>
    <property type="evidence" value="ECO:0007669"/>
    <property type="project" value="UniProtKB-KW"/>
</dbReference>
<proteinExistence type="inferred from homology"/>
<evidence type="ECO:0000313" key="9">
    <source>
        <dbReference type="Proteomes" id="UP001201812"/>
    </source>
</evidence>
<comment type="similarity">
    <text evidence="2">Belongs to the SPF27 family.</text>
</comment>
<protein>
    <recommendedName>
        <fullName evidence="3">Pre-mRNA-splicing factor SPF27</fullName>
    </recommendedName>
</protein>
<dbReference type="Proteomes" id="UP001201812">
    <property type="component" value="Unassembled WGS sequence"/>
</dbReference>
<dbReference type="AlphaFoldDB" id="A0AAD4NG59"/>